<feature type="coiled-coil region" evidence="2">
    <location>
        <begin position="115"/>
        <end position="170"/>
    </location>
</feature>
<feature type="coiled-coil region" evidence="2">
    <location>
        <begin position="216"/>
        <end position="285"/>
    </location>
</feature>
<dbReference type="AlphaFoldDB" id="A0A9D3QLD7"/>
<gene>
    <name evidence="4" type="ORF">MATL_G00020060</name>
</gene>
<dbReference type="GO" id="GO:0009306">
    <property type="term" value="P:protein secretion"/>
    <property type="evidence" value="ECO:0007669"/>
    <property type="project" value="TreeGrafter"/>
</dbReference>
<keyword evidence="5" id="KW-1185">Reference proteome</keyword>
<evidence type="ECO:0000256" key="1">
    <source>
        <dbReference type="ARBA" id="ARBA00023054"/>
    </source>
</evidence>
<accession>A0A9D3QLD7</accession>
<evidence type="ECO:0000256" key="2">
    <source>
        <dbReference type="SAM" id="Coils"/>
    </source>
</evidence>
<organism evidence="4 5">
    <name type="scientific">Megalops atlanticus</name>
    <name type="common">Tarpon</name>
    <name type="synonym">Clupea gigantea</name>
    <dbReference type="NCBI Taxonomy" id="7932"/>
    <lineage>
        <taxon>Eukaryota</taxon>
        <taxon>Metazoa</taxon>
        <taxon>Chordata</taxon>
        <taxon>Craniata</taxon>
        <taxon>Vertebrata</taxon>
        <taxon>Euteleostomi</taxon>
        <taxon>Actinopterygii</taxon>
        <taxon>Neopterygii</taxon>
        <taxon>Teleostei</taxon>
        <taxon>Elopiformes</taxon>
        <taxon>Megalopidae</taxon>
        <taxon>Megalops</taxon>
    </lineage>
</organism>
<protein>
    <submittedName>
        <fullName evidence="4">Uncharacterized protein</fullName>
    </submittedName>
</protein>
<dbReference type="GO" id="GO:0035459">
    <property type="term" value="P:vesicle cargo loading"/>
    <property type="evidence" value="ECO:0007669"/>
    <property type="project" value="TreeGrafter"/>
</dbReference>
<comment type="caution">
    <text evidence="4">The sequence shown here is derived from an EMBL/GenBank/DDBJ whole genome shotgun (WGS) entry which is preliminary data.</text>
</comment>
<dbReference type="EMBL" id="JAFDVH010000001">
    <property type="protein sequence ID" value="KAG7493025.1"/>
    <property type="molecule type" value="Genomic_DNA"/>
</dbReference>
<evidence type="ECO:0000313" key="5">
    <source>
        <dbReference type="Proteomes" id="UP001046870"/>
    </source>
</evidence>
<evidence type="ECO:0000256" key="3">
    <source>
        <dbReference type="SAM" id="MobiDB-lite"/>
    </source>
</evidence>
<dbReference type="Proteomes" id="UP001046870">
    <property type="component" value="Chromosome 1"/>
</dbReference>
<keyword evidence="1 2" id="KW-0175">Coiled coil</keyword>
<sequence length="336" mass="39250">MDSANASLNHGDKSKDDTSFTSKMHLGSILLLAKQLWGEYSEMLVISLLDEWQPGSIFDSKDMVISTSFKVLMILAFIWRTMCAVTSRKHLLTEKQLAKQISQLIDEKCEALKKLSDLNKKIKEHEKQFKESQELVTSTLCENKDLRECLKQLQRRCKQLTEEKDSLDTTLMMQIKKNQIKTIKQAPEITKQTNQQNERAIQQKLSQEELEWRAQIAKVLEEINGYEQSIKEIKNEQQKTEQQFKNQMKKCEEQYIESRKLVDTLKQLNEERKRHEKEEIAQKVKAFMEEVWLKEVIEGEGWLNNNEKSNQTVKEQKQTLSTSPDLGCISGYQAQD</sequence>
<dbReference type="PANTHER" id="PTHR23158:SF54">
    <property type="entry name" value="TRANSPORT AND GOLGI ORGANIZATION PROTEIN 1 HOMOLOG"/>
    <property type="match status" value="1"/>
</dbReference>
<dbReference type="InterPro" id="IPR051500">
    <property type="entry name" value="cTAGE_MIA/OTOR"/>
</dbReference>
<dbReference type="PANTHER" id="PTHR23158">
    <property type="entry name" value="MELANOMA INHIBITORY ACTIVITY-RELATED"/>
    <property type="match status" value="1"/>
</dbReference>
<feature type="compositionally biased region" description="Polar residues" evidence="3">
    <location>
        <begin position="304"/>
        <end position="324"/>
    </location>
</feature>
<proteinExistence type="predicted"/>
<evidence type="ECO:0000313" key="4">
    <source>
        <dbReference type="EMBL" id="KAG7493025.1"/>
    </source>
</evidence>
<dbReference type="GO" id="GO:0006888">
    <property type="term" value="P:endoplasmic reticulum to Golgi vesicle-mediated transport"/>
    <property type="evidence" value="ECO:0007669"/>
    <property type="project" value="TreeGrafter"/>
</dbReference>
<reference evidence="4" key="1">
    <citation type="submission" date="2021-01" db="EMBL/GenBank/DDBJ databases">
        <authorList>
            <person name="Zahm M."/>
            <person name="Roques C."/>
            <person name="Cabau C."/>
            <person name="Klopp C."/>
            <person name="Donnadieu C."/>
            <person name="Jouanno E."/>
            <person name="Lampietro C."/>
            <person name="Louis A."/>
            <person name="Herpin A."/>
            <person name="Echchiki A."/>
            <person name="Berthelot C."/>
            <person name="Parey E."/>
            <person name="Roest-Crollius H."/>
            <person name="Braasch I."/>
            <person name="Postlethwait J."/>
            <person name="Bobe J."/>
            <person name="Montfort J."/>
            <person name="Bouchez O."/>
            <person name="Begum T."/>
            <person name="Mejri S."/>
            <person name="Adams A."/>
            <person name="Chen W.-J."/>
            <person name="Guiguen Y."/>
        </authorList>
    </citation>
    <scope>NUCLEOTIDE SEQUENCE</scope>
    <source>
        <strain evidence="4">YG-15Mar2019-1</strain>
        <tissue evidence="4">Brain</tissue>
    </source>
</reference>
<dbReference type="GO" id="GO:0070971">
    <property type="term" value="C:endoplasmic reticulum exit site"/>
    <property type="evidence" value="ECO:0007669"/>
    <property type="project" value="TreeGrafter"/>
</dbReference>
<dbReference type="OrthoDB" id="9633649at2759"/>
<feature type="region of interest" description="Disordered" evidence="3">
    <location>
        <begin position="304"/>
        <end position="336"/>
    </location>
</feature>
<name>A0A9D3QLD7_MEGAT</name>
<dbReference type="GO" id="GO:0005789">
    <property type="term" value="C:endoplasmic reticulum membrane"/>
    <property type="evidence" value="ECO:0007669"/>
    <property type="project" value="TreeGrafter"/>
</dbReference>